<name>A0A382Y509_9ZZZZ</name>
<evidence type="ECO:0000313" key="1">
    <source>
        <dbReference type="EMBL" id="SVD77935.1"/>
    </source>
</evidence>
<reference evidence="1" key="1">
    <citation type="submission" date="2018-05" db="EMBL/GenBank/DDBJ databases">
        <authorList>
            <person name="Lanie J.A."/>
            <person name="Ng W.-L."/>
            <person name="Kazmierczak K.M."/>
            <person name="Andrzejewski T.M."/>
            <person name="Davidsen T.M."/>
            <person name="Wayne K.J."/>
            <person name="Tettelin H."/>
            <person name="Glass J.I."/>
            <person name="Rusch D."/>
            <person name="Podicherti R."/>
            <person name="Tsui H.-C.T."/>
            <person name="Winkler M.E."/>
        </authorList>
    </citation>
    <scope>NUCLEOTIDE SEQUENCE</scope>
</reference>
<protein>
    <submittedName>
        <fullName evidence="1">Uncharacterized protein</fullName>
    </submittedName>
</protein>
<proteinExistence type="predicted"/>
<dbReference type="EMBL" id="UINC01172716">
    <property type="protein sequence ID" value="SVD77935.1"/>
    <property type="molecule type" value="Genomic_DNA"/>
</dbReference>
<sequence>MNQKLLTVSLTNNFGVKPSTVFLRRMV</sequence>
<organism evidence="1">
    <name type="scientific">marine metagenome</name>
    <dbReference type="NCBI Taxonomy" id="408172"/>
    <lineage>
        <taxon>unclassified sequences</taxon>
        <taxon>metagenomes</taxon>
        <taxon>ecological metagenomes</taxon>
    </lineage>
</organism>
<gene>
    <name evidence="1" type="ORF">METZ01_LOCUS430789</name>
</gene>
<accession>A0A382Y509</accession>
<dbReference type="AlphaFoldDB" id="A0A382Y509"/>